<protein>
    <submittedName>
        <fullName evidence="2">Uncharacterized protein</fullName>
    </submittedName>
</protein>
<reference evidence="2 3" key="1">
    <citation type="journal article" date="2011" name="PLoS Pathog.">
        <title>Endophytic Life Strategies Decoded by Genome and Transcriptome Analyses of the Mutualistic Root Symbiont Piriformospora indica.</title>
        <authorList>
            <person name="Zuccaro A."/>
            <person name="Lahrmann U."/>
            <person name="Guldener U."/>
            <person name="Langen G."/>
            <person name="Pfiffi S."/>
            <person name="Biedenkopf D."/>
            <person name="Wong P."/>
            <person name="Samans B."/>
            <person name="Grimm C."/>
            <person name="Basiewicz M."/>
            <person name="Murat C."/>
            <person name="Martin F."/>
            <person name="Kogel K.H."/>
        </authorList>
    </citation>
    <scope>NUCLEOTIDE SEQUENCE [LARGE SCALE GENOMIC DNA]</scope>
    <source>
        <strain evidence="2 3">DSM 11827</strain>
    </source>
</reference>
<dbReference type="InterPro" id="IPR032675">
    <property type="entry name" value="LRR_dom_sf"/>
</dbReference>
<accession>G4TF20</accession>
<name>G4TF20_SERID</name>
<keyword evidence="3" id="KW-1185">Reference proteome</keyword>
<evidence type="ECO:0000256" key="1">
    <source>
        <dbReference type="SAM" id="Coils"/>
    </source>
</evidence>
<comment type="caution">
    <text evidence="2">The sequence shown here is derived from an EMBL/GenBank/DDBJ whole genome shotgun (WGS) entry which is preliminary data.</text>
</comment>
<evidence type="ECO:0000313" key="3">
    <source>
        <dbReference type="Proteomes" id="UP000007148"/>
    </source>
</evidence>
<evidence type="ECO:0000313" key="2">
    <source>
        <dbReference type="EMBL" id="CCA69913.1"/>
    </source>
</evidence>
<gene>
    <name evidence="2" type="ORF">PIIN_03853</name>
</gene>
<proteinExistence type="predicted"/>
<keyword evidence="1" id="KW-0175">Coiled coil</keyword>
<sequence>MPDQQDIKNAREAIATRQKRLAELEERRKLAENEFEAIREKRRALEHDITRNQELLSKLRIMPNEMLSAVFTAYIESDLDASPWILASVNRAWRAAALTTPSLWRKITLVGNGWQSACVSRTLRGSELCCTGEQLKRALKRAGVGPLEVTILLENAPKTQQRARTIANQIEILLAILREEGFMQRISTLRFEGKIGFVSSCLGSVAWEMPKLQNLVAEHGSIVGTKKMFDTSELRSVRIHNTYWSMSDMPPARSSKLKELSLSGPKFMNDMDWKALGARIQSYSLLTHLEIRGPGTCWSNSSVLALPRLTYLEIEHCKSWPIVVPNLQTLIITKGEFADGPPGSNQFPTVKVFRMDTQKYHWGNDIENYQLRSIQTLDLRCMASVTTNNSHFKLLEKNQLTTKLMKPVVIRLRDMLVHEKILLDTLEAIPTLETLELTGCLVGKVFFAGLAPKKATATIPYPSLTTVKVDFSSKKLKEDPKSIKATAKRAMKARVLAGRDMLWALLKVTEEAGWSDLLN</sequence>
<feature type="coiled-coil region" evidence="1">
    <location>
        <begin position="7"/>
        <end position="48"/>
    </location>
</feature>
<dbReference type="AlphaFoldDB" id="G4TF20"/>
<dbReference type="HOGENOM" id="CLU_031654_0_0_1"/>
<organism evidence="2 3">
    <name type="scientific">Serendipita indica (strain DSM 11827)</name>
    <name type="common">Root endophyte fungus</name>
    <name type="synonym">Piriformospora indica</name>
    <dbReference type="NCBI Taxonomy" id="1109443"/>
    <lineage>
        <taxon>Eukaryota</taxon>
        <taxon>Fungi</taxon>
        <taxon>Dikarya</taxon>
        <taxon>Basidiomycota</taxon>
        <taxon>Agaricomycotina</taxon>
        <taxon>Agaricomycetes</taxon>
        <taxon>Sebacinales</taxon>
        <taxon>Serendipitaceae</taxon>
        <taxon>Serendipita</taxon>
    </lineage>
</organism>
<dbReference type="Gene3D" id="3.80.10.10">
    <property type="entry name" value="Ribonuclease Inhibitor"/>
    <property type="match status" value="1"/>
</dbReference>
<dbReference type="InParanoid" id="G4TF20"/>
<dbReference type="OrthoDB" id="3365698at2759"/>
<dbReference type="SUPFAM" id="SSF52047">
    <property type="entry name" value="RNI-like"/>
    <property type="match status" value="1"/>
</dbReference>
<dbReference type="Proteomes" id="UP000007148">
    <property type="component" value="Unassembled WGS sequence"/>
</dbReference>
<dbReference type="EMBL" id="CAFZ01000067">
    <property type="protein sequence ID" value="CCA69913.1"/>
    <property type="molecule type" value="Genomic_DNA"/>
</dbReference>